<evidence type="ECO:0000256" key="5">
    <source>
        <dbReference type="SAM" id="Phobius"/>
    </source>
</evidence>
<dbReference type="Pfam" id="PF07869">
    <property type="entry name" value="DUF1656"/>
    <property type="match status" value="1"/>
</dbReference>
<dbReference type="OrthoDB" id="5957748at2"/>
<evidence type="ECO:0000256" key="1">
    <source>
        <dbReference type="ARBA" id="ARBA00022475"/>
    </source>
</evidence>
<evidence type="ECO:0000313" key="6">
    <source>
        <dbReference type="EMBL" id="AIF48865.1"/>
    </source>
</evidence>
<dbReference type="InterPro" id="IPR012451">
    <property type="entry name" value="DUF1656"/>
</dbReference>
<keyword evidence="1" id="KW-1003">Cell membrane</keyword>
<dbReference type="HOGENOM" id="CLU_188292_1_0_6"/>
<gene>
    <name evidence="6" type="ORF">HY57_17270</name>
</gene>
<dbReference type="EMBL" id="CP008884">
    <property type="protein sequence ID" value="AIF48865.1"/>
    <property type="molecule type" value="Genomic_DNA"/>
</dbReference>
<keyword evidence="2 5" id="KW-0812">Transmembrane</keyword>
<organism evidence="6 7">
    <name type="scientific">Dyella japonica A8</name>
    <dbReference type="NCBI Taxonomy" id="1217721"/>
    <lineage>
        <taxon>Bacteria</taxon>
        <taxon>Pseudomonadati</taxon>
        <taxon>Pseudomonadota</taxon>
        <taxon>Gammaproteobacteria</taxon>
        <taxon>Lysobacterales</taxon>
        <taxon>Rhodanobacteraceae</taxon>
        <taxon>Dyella</taxon>
    </lineage>
</organism>
<keyword evidence="3 5" id="KW-1133">Transmembrane helix</keyword>
<evidence type="ECO:0000256" key="2">
    <source>
        <dbReference type="ARBA" id="ARBA00022692"/>
    </source>
</evidence>
<reference evidence="6 7" key="1">
    <citation type="submission" date="2014-07" db="EMBL/GenBank/DDBJ databases">
        <title>Complete Genome Sequence of Dyella japonica Strain A8 Isolated from Malaysian Tropical Soil.</title>
        <authorList>
            <person name="Hui R.K.H."/>
            <person name="Chen J.-W."/>
            <person name="Chan K.-G."/>
            <person name="Leung F.C.C."/>
        </authorList>
    </citation>
    <scope>NUCLEOTIDE SEQUENCE [LARGE SCALE GENOMIC DNA]</scope>
    <source>
        <strain evidence="6 7">A8</strain>
    </source>
</reference>
<keyword evidence="4 5" id="KW-0472">Membrane</keyword>
<accession>A0A075K450</accession>
<dbReference type="Proteomes" id="UP000027987">
    <property type="component" value="Chromosome"/>
</dbReference>
<feature type="transmembrane region" description="Helical" evidence="5">
    <location>
        <begin position="41"/>
        <end position="60"/>
    </location>
</feature>
<name>A0A075K450_9GAMM</name>
<dbReference type="RefSeq" id="WP_019466881.1">
    <property type="nucleotide sequence ID" value="NZ_ALOY01000179.1"/>
</dbReference>
<evidence type="ECO:0000256" key="3">
    <source>
        <dbReference type="ARBA" id="ARBA00022989"/>
    </source>
</evidence>
<evidence type="ECO:0008006" key="8">
    <source>
        <dbReference type="Google" id="ProtNLM"/>
    </source>
</evidence>
<dbReference type="STRING" id="1217721.HY57_17270"/>
<evidence type="ECO:0000256" key="4">
    <source>
        <dbReference type="ARBA" id="ARBA00023136"/>
    </source>
</evidence>
<protein>
    <recommendedName>
        <fullName evidence="8">DUF1656 domain-containing protein</fullName>
    </recommendedName>
</protein>
<dbReference type="KEGG" id="dja:HY57_17270"/>
<dbReference type="AlphaFoldDB" id="A0A075K450"/>
<keyword evidence="7" id="KW-1185">Reference proteome</keyword>
<feature type="transmembrane region" description="Helical" evidence="5">
    <location>
        <begin position="6"/>
        <end position="29"/>
    </location>
</feature>
<proteinExistence type="predicted"/>
<evidence type="ECO:0000313" key="7">
    <source>
        <dbReference type="Proteomes" id="UP000027987"/>
    </source>
</evidence>
<sequence>MLEELRVFGVYVPAALVWAVLAGVSAHLLRGWLQRYAWSNLLGHGGVLEIALFVLLWWGLTAGADMFFY</sequence>
<dbReference type="PATRIC" id="fig|1217721.7.peg.3547"/>